<accession>A0A1B6CU17</accession>
<evidence type="ECO:0000313" key="6">
    <source>
        <dbReference type="EMBL" id="JAS20773.1"/>
    </source>
</evidence>
<protein>
    <recommendedName>
        <fullName evidence="9">PAXIP1-associated glutamate-rich protein 1</fullName>
    </recommendedName>
</protein>
<gene>
    <name evidence="5" type="ORF">g.20284</name>
    <name evidence="3" type="ORF">g.20285</name>
    <name evidence="8" type="ORF">g.20286</name>
    <name evidence="7" type="ORF">g.20287</name>
    <name evidence="2" type="ORF">g.20288</name>
    <name evidence="4" type="ORF">g.20289</name>
    <name evidence="6" type="ORF">g.20290</name>
</gene>
<dbReference type="GO" id="GO:0044666">
    <property type="term" value="C:MLL3/4 complex"/>
    <property type="evidence" value="ECO:0007669"/>
    <property type="project" value="TreeGrafter"/>
</dbReference>
<feature type="region of interest" description="Disordered" evidence="1">
    <location>
        <begin position="64"/>
        <end position="90"/>
    </location>
</feature>
<organism evidence="5">
    <name type="scientific">Clastoptera arizonana</name>
    <name type="common">Arizona spittle bug</name>
    <dbReference type="NCBI Taxonomy" id="38151"/>
    <lineage>
        <taxon>Eukaryota</taxon>
        <taxon>Metazoa</taxon>
        <taxon>Ecdysozoa</taxon>
        <taxon>Arthropoda</taxon>
        <taxon>Hexapoda</taxon>
        <taxon>Insecta</taxon>
        <taxon>Pterygota</taxon>
        <taxon>Neoptera</taxon>
        <taxon>Paraneoptera</taxon>
        <taxon>Hemiptera</taxon>
        <taxon>Auchenorrhyncha</taxon>
        <taxon>Cercopoidea</taxon>
        <taxon>Clastopteridae</taxon>
        <taxon>Clastoptera</taxon>
    </lineage>
</organism>
<evidence type="ECO:0008006" key="9">
    <source>
        <dbReference type="Google" id="ProtNLM"/>
    </source>
</evidence>
<name>A0A1B6CU17_9HEMI</name>
<sequence>MMTEDTVSCQIPQSFVEDWEIGCSDEEGFGLGNEITSANWEPSPEDIVDLFGKIDRGEVFQLDWQCPGRRPPTPADANDSFNDNEDERLSDLKQDIKSDFDFEEDMAQLRLSVRKSGSIEPRGSAKKKTTSLDAILSNMARHRKLDMMEDDDEHPILP</sequence>
<dbReference type="GO" id="GO:0033148">
    <property type="term" value="P:positive regulation of intracellular estrogen receptor signaling pathway"/>
    <property type="evidence" value="ECO:0007669"/>
    <property type="project" value="TreeGrafter"/>
</dbReference>
<dbReference type="Pfam" id="PF15364">
    <property type="entry name" value="PAXIP1_C"/>
    <property type="match status" value="1"/>
</dbReference>
<feature type="region of interest" description="Disordered" evidence="1">
    <location>
        <begin position="114"/>
        <end position="133"/>
    </location>
</feature>
<dbReference type="EMBL" id="GEDC01016525">
    <property type="protein sequence ID" value="JAS20773.1"/>
    <property type="molecule type" value="Transcribed_RNA"/>
</dbReference>
<dbReference type="EMBL" id="GEDC01015083">
    <property type="protein sequence ID" value="JAS22215.1"/>
    <property type="molecule type" value="Transcribed_RNA"/>
</dbReference>
<dbReference type="EMBL" id="GEDC01020575">
    <property type="protein sequence ID" value="JAS16723.1"/>
    <property type="molecule type" value="Transcribed_RNA"/>
</dbReference>
<dbReference type="GO" id="GO:1902808">
    <property type="term" value="P:positive regulation of cell cycle G1/S phase transition"/>
    <property type="evidence" value="ECO:0007669"/>
    <property type="project" value="TreeGrafter"/>
</dbReference>
<dbReference type="PANTHER" id="PTHR28467">
    <property type="entry name" value="PAXIP1-ASSOCIATED GLUTAMATE-RICH PROTEIN 1"/>
    <property type="match status" value="1"/>
</dbReference>
<evidence type="ECO:0000313" key="8">
    <source>
        <dbReference type="EMBL" id="JAS22381.1"/>
    </source>
</evidence>
<evidence type="ECO:0000256" key="1">
    <source>
        <dbReference type="SAM" id="MobiDB-lite"/>
    </source>
</evidence>
<dbReference type="PANTHER" id="PTHR28467:SF1">
    <property type="entry name" value="PAXIP1-ASSOCIATED GLUTAMATE-RICH PROTEIN 1"/>
    <property type="match status" value="1"/>
</dbReference>
<dbReference type="GO" id="GO:0030331">
    <property type="term" value="F:nuclear estrogen receptor binding"/>
    <property type="evidence" value="ECO:0007669"/>
    <property type="project" value="TreeGrafter"/>
</dbReference>
<dbReference type="AlphaFoldDB" id="A0A1B6CU17"/>
<evidence type="ECO:0000313" key="3">
    <source>
        <dbReference type="EMBL" id="JAS13554.1"/>
    </source>
</evidence>
<reference evidence="5" key="1">
    <citation type="submission" date="2015-12" db="EMBL/GenBank/DDBJ databases">
        <title>De novo transcriptome assembly of four potential Pierce s Disease insect vectors from Arizona vineyards.</title>
        <authorList>
            <person name="Tassone E.E."/>
        </authorList>
    </citation>
    <scope>NUCLEOTIDE SEQUENCE</scope>
</reference>
<evidence type="ECO:0000313" key="4">
    <source>
        <dbReference type="EMBL" id="JAS13821.1"/>
    </source>
</evidence>
<dbReference type="EMBL" id="GEDC01014917">
    <property type="protein sequence ID" value="JAS22381.1"/>
    <property type="molecule type" value="Transcribed_RNA"/>
</dbReference>
<dbReference type="InterPro" id="IPR028213">
    <property type="entry name" value="PA1"/>
</dbReference>
<evidence type="ECO:0000313" key="7">
    <source>
        <dbReference type="EMBL" id="JAS22215.1"/>
    </source>
</evidence>
<proteinExistence type="predicted"/>
<evidence type="ECO:0000313" key="2">
    <source>
        <dbReference type="EMBL" id="JAS10740.1"/>
    </source>
</evidence>
<dbReference type="EMBL" id="GEDC01023744">
    <property type="protein sequence ID" value="JAS13554.1"/>
    <property type="molecule type" value="Transcribed_RNA"/>
</dbReference>
<dbReference type="EMBL" id="GEDC01026558">
    <property type="protein sequence ID" value="JAS10740.1"/>
    <property type="molecule type" value="Transcribed_RNA"/>
</dbReference>
<evidence type="ECO:0000313" key="5">
    <source>
        <dbReference type="EMBL" id="JAS16723.1"/>
    </source>
</evidence>
<dbReference type="EMBL" id="GEDC01023477">
    <property type="protein sequence ID" value="JAS13821.1"/>
    <property type="molecule type" value="Transcribed_RNA"/>
</dbReference>